<feature type="region of interest" description="Disordered" evidence="1">
    <location>
        <begin position="1"/>
        <end position="31"/>
    </location>
</feature>
<name>A0A6L9MM67_9HYPH</name>
<comment type="caution">
    <text evidence="2">The sequence shown here is derived from an EMBL/GenBank/DDBJ whole genome shotgun (WGS) entry which is preliminary data.</text>
</comment>
<sequence length="132" mass="15229">MTDLTSTPSRKPKPPKRAKVDSVAPTPRSVRLQRQAEYQRAYRAEQKRRRIPSRDDAARVAFHWFVTLMSDKGDEVGLANIHREIVRRLVELGFDEGGADRRVSDLFERYENGWTFQAKPHLRSAPKSDPLS</sequence>
<gene>
    <name evidence="2" type="ORF">GTW51_19835</name>
</gene>
<dbReference type="AlphaFoldDB" id="A0A6L9MM67"/>
<proteinExistence type="predicted"/>
<evidence type="ECO:0000313" key="2">
    <source>
        <dbReference type="EMBL" id="NDV88939.1"/>
    </source>
</evidence>
<protein>
    <submittedName>
        <fullName evidence="2">Uncharacterized protein</fullName>
    </submittedName>
</protein>
<dbReference type="Proteomes" id="UP000476332">
    <property type="component" value="Unassembled WGS sequence"/>
</dbReference>
<evidence type="ECO:0000256" key="1">
    <source>
        <dbReference type="SAM" id="MobiDB-lite"/>
    </source>
</evidence>
<accession>A0A6L9MM67</accession>
<organism evidence="2 3">
    <name type="scientific">Aurantimonas aggregata</name>
    <dbReference type="NCBI Taxonomy" id="2047720"/>
    <lineage>
        <taxon>Bacteria</taxon>
        <taxon>Pseudomonadati</taxon>
        <taxon>Pseudomonadota</taxon>
        <taxon>Alphaproteobacteria</taxon>
        <taxon>Hyphomicrobiales</taxon>
        <taxon>Aurantimonadaceae</taxon>
        <taxon>Aurantimonas</taxon>
    </lineage>
</organism>
<evidence type="ECO:0000313" key="3">
    <source>
        <dbReference type="Proteomes" id="UP000476332"/>
    </source>
</evidence>
<reference evidence="2 3" key="1">
    <citation type="submission" date="2020-01" db="EMBL/GenBank/DDBJ databases">
        <title>Genomes of bacteria type strains.</title>
        <authorList>
            <person name="Chen J."/>
            <person name="Zhu S."/>
            <person name="Chen J."/>
        </authorList>
    </citation>
    <scope>NUCLEOTIDE SEQUENCE [LARGE SCALE GENOMIC DNA]</scope>
    <source>
        <strain evidence="2 3">KCTC 52919</strain>
    </source>
</reference>
<dbReference type="EMBL" id="JAAAMJ010000023">
    <property type="protein sequence ID" value="NDV88939.1"/>
    <property type="molecule type" value="Genomic_DNA"/>
</dbReference>
<keyword evidence="3" id="KW-1185">Reference proteome</keyword>
<dbReference type="RefSeq" id="WP_163045793.1">
    <property type="nucleotide sequence ID" value="NZ_JAAAMJ010000023.1"/>
</dbReference>